<evidence type="ECO:0000256" key="1">
    <source>
        <dbReference type="ARBA" id="ARBA00009922"/>
    </source>
</evidence>
<dbReference type="Pfam" id="PF00580">
    <property type="entry name" value="UvrD-helicase"/>
    <property type="match status" value="1"/>
</dbReference>
<feature type="binding site" evidence="11">
    <location>
        <begin position="34"/>
        <end position="41"/>
    </location>
    <ligand>
        <name>ATP</name>
        <dbReference type="ChEBI" id="CHEBI:30616"/>
    </ligand>
</feature>
<dbReference type="PROSITE" id="PS51198">
    <property type="entry name" value="UVRD_HELICASE_ATP_BIND"/>
    <property type="match status" value="1"/>
</dbReference>
<dbReference type="Gene3D" id="1.10.486.10">
    <property type="entry name" value="PCRA, domain 4"/>
    <property type="match status" value="1"/>
</dbReference>
<comment type="caution">
    <text evidence="14">The sequence shown here is derived from an EMBL/GenBank/DDBJ whole genome shotgun (WGS) entry which is preliminary data.</text>
</comment>
<comment type="catalytic activity">
    <reaction evidence="8">
        <text>Couples ATP hydrolysis with the unwinding of duplex DNA by translocating in the 3'-5' direction.</text>
        <dbReference type="EC" id="5.6.2.4"/>
    </reaction>
</comment>
<organism evidence="14 15">
    <name type="scientific">Candidatus Lloydbacteria bacterium RIFCSPHIGHO2_02_FULL_50_13</name>
    <dbReference type="NCBI Taxonomy" id="1798661"/>
    <lineage>
        <taxon>Bacteria</taxon>
        <taxon>Candidatus Lloydiibacteriota</taxon>
    </lineage>
</organism>
<dbReference type="EC" id="5.6.2.4" evidence="9"/>
<gene>
    <name evidence="14" type="ORF">A3D65_05345</name>
</gene>
<name>A0A1G2D845_9BACT</name>
<evidence type="ECO:0000256" key="9">
    <source>
        <dbReference type="ARBA" id="ARBA00034808"/>
    </source>
</evidence>
<keyword evidence="2 11" id="KW-0547">Nucleotide-binding</keyword>
<dbReference type="PANTHER" id="PTHR11070">
    <property type="entry name" value="UVRD / RECB / PCRA DNA HELICASE FAMILY MEMBER"/>
    <property type="match status" value="1"/>
</dbReference>
<dbReference type="STRING" id="1798661.A3D65_05345"/>
<evidence type="ECO:0000256" key="4">
    <source>
        <dbReference type="ARBA" id="ARBA00022806"/>
    </source>
</evidence>
<keyword evidence="4 11" id="KW-0347">Helicase</keyword>
<dbReference type="GO" id="GO:0005524">
    <property type="term" value="F:ATP binding"/>
    <property type="evidence" value="ECO:0007669"/>
    <property type="project" value="UniProtKB-UniRule"/>
</dbReference>
<protein>
    <recommendedName>
        <fullName evidence="9">DNA 3'-5' helicase</fullName>
        <ecNumber evidence="9">5.6.2.4</ecNumber>
    </recommendedName>
</protein>
<comment type="similarity">
    <text evidence="1">Belongs to the helicase family. UvrD subfamily.</text>
</comment>
<proteinExistence type="inferred from homology"/>
<dbReference type="GO" id="GO:0005829">
    <property type="term" value="C:cytosol"/>
    <property type="evidence" value="ECO:0007669"/>
    <property type="project" value="TreeGrafter"/>
</dbReference>
<evidence type="ECO:0000256" key="6">
    <source>
        <dbReference type="ARBA" id="ARBA00023125"/>
    </source>
</evidence>
<evidence type="ECO:0000256" key="11">
    <source>
        <dbReference type="PROSITE-ProRule" id="PRU00560"/>
    </source>
</evidence>
<sequence>MQDSKKRETGLVHGLNERQVEAVLATEGPLLIVAGAGAGKTKTLTHRIGYLIEKGVPGEAILAITFTNKAAREMRERALRLIGKSGGETWARRKGIPWIGTFHGLGAFILREKGELIGILRGATILDQDDAQKVVKEAMRKAGVDTKEFEPRRIQSLISRHKGSMGTEETVGDLTQNHYLATILTRIIPLYEQLLREKGALDFDDLLEKTVVLFERHHDVRRYYEEAWRYIHVDEYQDTNEVQYRLVHLLAGARKNICVVGDSDQNIYSWRGASIANILRFEEDFPGAKVILLEENYRSTQSILSAANSVIEKNTLRKKKKLFTKNGGGEKLALFAAYDEVDEARNIASRIGSLIAAGIRPREIAVLYRTNFQSRVIEESLLYAGIPYQVLGVRFYERKEVRDVIAYLRAAKNPRSTLDLERIVNVPVRGIGKVTLEKILTGRVGELSPAMQQKVGAFNALLARIRKATKELKPSRVIAFIIKETGIEALYKDGDDEDAERLANIRELVSVATRYDAFDGEEGIEQFLADIALESDQDTMKGEWDAVRLMTVHAAKGLEFHHVFIAGLEQDLFPSRRAQDESKDLSEREEERRLFYVALTRAAKKVFLSYASFRTIFGQRQVNLPSEFLNDIDDALISFESHDSETDSKNPRKGRNLLGWNEEFDDESVVYL</sequence>
<dbReference type="GO" id="GO:0003677">
    <property type="term" value="F:DNA binding"/>
    <property type="evidence" value="ECO:0007669"/>
    <property type="project" value="UniProtKB-KW"/>
</dbReference>
<evidence type="ECO:0000259" key="13">
    <source>
        <dbReference type="PROSITE" id="PS51217"/>
    </source>
</evidence>
<comment type="catalytic activity">
    <reaction evidence="10">
        <text>ATP + H2O = ADP + phosphate + H(+)</text>
        <dbReference type="Rhea" id="RHEA:13065"/>
        <dbReference type="ChEBI" id="CHEBI:15377"/>
        <dbReference type="ChEBI" id="CHEBI:15378"/>
        <dbReference type="ChEBI" id="CHEBI:30616"/>
        <dbReference type="ChEBI" id="CHEBI:43474"/>
        <dbReference type="ChEBI" id="CHEBI:456216"/>
        <dbReference type="EC" id="5.6.2.4"/>
    </reaction>
</comment>
<evidence type="ECO:0000256" key="2">
    <source>
        <dbReference type="ARBA" id="ARBA00022741"/>
    </source>
</evidence>
<dbReference type="CDD" id="cd17932">
    <property type="entry name" value="DEXQc_UvrD"/>
    <property type="match status" value="1"/>
</dbReference>
<dbReference type="Gene3D" id="3.40.50.300">
    <property type="entry name" value="P-loop containing nucleotide triphosphate hydrolases"/>
    <property type="match status" value="2"/>
</dbReference>
<accession>A0A1G2D845</accession>
<evidence type="ECO:0000256" key="5">
    <source>
        <dbReference type="ARBA" id="ARBA00022840"/>
    </source>
</evidence>
<evidence type="ECO:0000256" key="8">
    <source>
        <dbReference type="ARBA" id="ARBA00034617"/>
    </source>
</evidence>
<dbReference type="InterPro" id="IPR014016">
    <property type="entry name" value="UvrD-like_ATP-bd"/>
</dbReference>
<reference evidence="14 15" key="1">
    <citation type="journal article" date="2016" name="Nat. Commun.">
        <title>Thousands of microbial genomes shed light on interconnected biogeochemical processes in an aquifer system.</title>
        <authorList>
            <person name="Anantharaman K."/>
            <person name="Brown C.T."/>
            <person name="Hug L.A."/>
            <person name="Sharon I."/>
            <person name="Castelle C.J."/>
            <person name="Probst A.J."/>
            <person name="Thomas B.C."/>
            <person name="Singh A."/>
            <person name="Wilkins M.J."/>
            <person name="Karaoz U."/>
            <person name="Brodie E.L."/>
            <person name="Williams K.H."/>
            <person name="Hubbard S.S."/>
            <person name="Banfield J.F."/>
        </authorList>
    </citation>
    <scope>NUCLEOTIDE SEQUENCE [LARGE SCALE GENOMIC DNA]</scope>
</reference>
<dbReference type="SUPFAM" id="SSF52540">
    <property type="entry name" value="P-loop containing nucleoside triphosphate hydrolases"/>
    <property type="match status" value="1"/>
</dbReference>
<keyword evidence="5 11" id="KW-0067">ATP-binding</keyword>
<evidence type="ECO:0000256" key="7">
    <source>
        <dbReference type="ARBA" id="ARBA00023235"/>
    </source>
</evidence>
<dbReference type="GO" id="GO:0043138">
    <property type="term" value="F:3'-5' DNA helicase activity"/>
    <property type="evidence" value="ECO:0007669"/>
    <property type="project" value="UniProtKB-EC"/>
</dbReference>
<dbReference type="Pfam" id="PF13361">
    <property type="entry name" value="UvrD_C"/>
    <property type="match status" value="1"/>
</dbReference>
<feature type="domain" description="UvrD-like helicase ATP-binding" evidence="12">
    <location>
        <begin position="13"/>
        <end position="300"/>
    </location>
</feature>
<dbReference type="InterPro" id="IPR013986">
    <property type="entry name" value="DExx_box_DNA_helicase_dom_sf"/>
</dbReference>
<dbReference type="AlphaFoldDB" id="A0A1G2D845"/>
<dbReference type="PANTHER" id="PTHR11070:SF2">
    <property type="entry name" value="ATP-DEPENDENT DNA HELICASE SRS2"/>
    <property type="match status" value="1"/>
</dbReference>
<evidence type="ECO:0000313" key="14">
    <source>
        <dbReference type="EMBL" id="OGZ09723.1"/>
    </source>
</evidence>
<dbReference type="GO" id="GO:0033202">
    <property type="term" value="C:DNA helicase complex"/>
    <property type="evidence" value="ECO:0007669"/>
    <property type="project" value="TreeGrafter"/>
</dbReference>
<dbReference type="InterPro" id="IPR027417">
    <property type="entry name" value="P-loop_NTPase"/>
</dbReference>
<dbReference type="GO" id="GO:0000725">
    <property type="term" value="P:recombinational repair"/>
    <property type="evidence" value="ECO:0007669"/>
    <property type="project" value="TreeGrafter"/>
</dbReference>
<dbReference type="InterPro" id="IPR014017">
    <property type="entry name" value="DNA_helicase_UvrD-like_C"/>
</dbReference>
<evidence type="ECO:0000313" key="15">
    <source>
        <dbReference type="Proteomes" id="UP000177996"/>
    </source>
</evidence>
<evidence type="ECO:0000256" key="3">
    <source>
        <dbReference type="ARBA" id="ARBA00022801"/>
    </source>
</evidence>
<evidence type="ECO:0000256" key="10">
    <source>
        <dbReference type="ARBA" id="ARBA00048988"/>
    </source>
</evidence>
<keyword evidence="7" id="KW-0413">Isomerase</keyword>
<keyword evidence="3 11" id="KW-0378">Hydrolase</keyword>
<dbReference type="CDD" id="cd18807">
    <property type="entry name" value="SF1_C_UvrD"/>
    <property type="match status" value="1"/>
</dbReference>
<dbReference type="Proteomes" id="UP000177996">
    <property type="component" value="Unassembled WGS sequence"/>
</dbReference>
<feature type="domain" description="UvrD-like helicase C-terminal" evidence="13">
    <location>
        <begin position="301"/>
        <end position="557"/>
    </location>
</feature>
<dbReference type="EMBL" id="MHLL01000016">
    <property type="protein sequence ID" value="OGZ09723.1"/>
    <property type="molecule type" value="Genomic_DNA"/>
</dbReference>
<dbReference type="InterPro" id="IPR000212">
    <property type="entry name" value="DNA_helicase_UvrD/REP"/>
</dbReference>
<evidence type="ECO:0000259" key="12">
    <source>
        <dbReference type="PROSITE" id="PS51198"/>
    </source>
</evidence>
<dbReference type="PROSITE" id="PS51217">
    <property type="entry name" value="UVRD_HELICASE_CTER"/>
    <property type="match status" value="1"/>
</dbReference>
<dbReference type="GO" id="GO:0016887">
    <property type="term" value="F:ATP hydrolysis activity"/>
    <property type="evidence" value="ECO:0007669"/>
    <property type="project" value="RHEA"/>
</dbReference>
<dbReference type="Gene3D" id="1.10.10.160">
    <property type="match status" value="1"/>
</dbReference>
<keyword evidence="6" id="KW-0238">DNA-binding</keyword>